<reference evidence="1" key="1">
    <citation type="submission" date="2007-04" db="EMBL/GenBank/DDBJ databases">
        <authorList>
            <consortium name="The Broad Institute Genome Sequencing Platform"/>
            <person name="Birren B."/>
            <person name="Lander E."/>
            <person name="Galagan J."/>
            <person name="Nusbaum C."/>
            <person name="Devon K."/>
            <person name="Ma L.-J."/>
            <person name="Jaffe D."/>
            <person name="Butler J."/>
            <person name="Alvarez P."/>
            <person name="Gnerre S."/>
            <person name="Grabherr M."/>
            <person name="Kleber M."/>
            <person name="Mauceli E."/>
            <person name="Brockman W."/>
            <person name="MacCallum I.A."/>
            <person name="Young S."/>
            <person name="LaButti K."/>
            <person name="DeCaprio D."/>
            <person name="Crawford M."/>
            <person name="Koehrsen M."/>
            <person name="Engels R."/>
            <person name="Montgomery P."/>
            <person name="Pearson M."/>
            <person name="Howarth C."/>
            <person name="Larson L."/>
            <person name="White J."/>
            <person name="O'Leary S."/>
            <person name="Kodira C."/>
            <person name="Zeng Q."/>
            <person name="Yandava C."/>
            <person name="Alvarado L."/>
            <person name="Kistler C."/>
            <person name="Shim W.-B."/>
            <person name="Kang S."/>
            <person name="Woloshuk C."/>
        </authorList>
    </citation>
    <scope>NUCLEOTIDE SEQUENCE</scope>
    <source>
        <strain evidence="1">4287</strain>
    </source>
</reference>
<dbReference type="KEGG" id="fox:FOXG_17823"/>
<dbReference type="AlphaFoldDB" id="A0A0J9U423"/>
<gene>
    <name evidence="1" type="ORF">FOXG_17823</name>
</gene>
<dbReference type="RefSeq" id="XP_018231904.1">
    <property type="nucleotide sequence ID" value="XM_018397810.1"/>
</dbReference>
<name>A0A0J9U423_FUSO4</name>
<dbReference type="GeneID" id="28958529"/>
<dbReference type="EMBL" id="DS231696">
    <property type="protein sequence ID" value="KNA93858.1"/>
    <property type="molecule type" value="Genomic_DNA"/>
</dbReference>
<sequence>MYSMWLFALRMGYVGRGDPSILFVVLHDNQPDHPELSTYPQSPAKLFMMWRDTFEKKAEE</sequence>
<dbReference type="Proteomes" id="UP000009097">
    <property type="component" value="Unassembled WGS sequence"/>
</dbReference>
<accession>A0A0J9U423</accession>
<proteinExistence type="predicted"/>
<protein>
    <submittedName>
        <fullName evidence="1">Uncharacterized protein</fullName>
    </submittedName>
</protein>
<organism evidence="1 2">
    <name type="scientific">Fusarium oxysporum f. sp. lycopersici (strain 4287 / CBS 123668 / FGSC 9935 / NRRL 34936)</name>
    <name type="common">Fusarium vascular wilt of tomato</name>
    <dbReference type="NCBI Taxonomy" id="426428"/>
    <lineage>
        <taxon>Eukaryota</taxon>
        <taxon>Fungi</taxon>
        <taxon>Dikarya</taxon>
        <taxon>Ascomycota</taxon>
        <taxon>Pezizomycotina</taxon>
        <taxon>Sordariomycetes</taxon>
        <taxon>Hypocreomycetidae</taxon>
        <taxon>Hypocreales</taxon>
        <taxon>Nectriaceae</taxon>
        <taxon>Fusarium</taxon>
        <taxon>Fusarium oxysporum species complex</taxon>
    </lineage>
</organism>
<evidence type="ECO:0000313" key="2">
    <source>
        <dbReference type="Proteomes" id="UP000009097"/>
    </source>
</evidence>
<evidence type="ECO:0000313" key="1">
    <source>
        <dbReference type="EMBL" id="KNA93858.1"/>
    </source>
</evidence>
<reference evidence="1" key="2">
    <citation type="journal article" date="2010" name="Nature">
        <title>Comparative genomics reveals mobile pathogenicity chromosomes in Fusarium.</title>
        <authorList>
            <person name="Ma L.J."/>
            <person name="van der Does H.C."/>
            <person name="Borkovich K.A."/>
            <person name="Coleman J.J."/>
            <person name="Daboussi M.J."/>
            <person name="Di Pietro A."/>
            <person name="Dufresne M."/>
            <person name="Freitag M."/>
            <person name="Grabherr M."/>
            <person name="Henrissat B."/>
            <person name="Houterman P.M."/>
            <person name="Kang S."/>
            <person name="Shim W.B."/>
            <person name="Woloshuk C."/>
            <person name="Xie X."/>
            <person name="Xu J.R."/>
            <person name="Antoniw J."/>
            <person name="Baker S.E."/>
            <person name="Bluhm B.H."/>
            <person name="Breakspear A."/>
            <person name="Brown D.W."/>
            <person name="Butchko R.A."/>
            <person name="Chapman S."/>
            <person name="Coulson R."/>
            <person name="Coutinho P.M."/>
            <person name="Danchin E.G."/>
            <person name="Diener A."/>
            <person name="Gale L.R."/>
            <person name="Gardiner D.M."/>
            <person name="Goff S."/>
            <person name="Hammond-Kosack K.E."/>
            <person name="Hilburn K."/>
            <person name="Hua-Van A."/>
            <person name="Jonkers W."/>
            <person name="Kazan K."/>
            <person name="Kodira C.D."/>
            <person name="Koehrsen M."/>
            <person name="Kumar L."/>
            <person name="Lee Y.H."/>
            <person name="Li L."/>
            <person name="Manners J.M."/>
            <person name="Miranda-Saavedra D."/>
            <person name="Mukherjee M."/>
            <person name="Park G."/>
            <person name="Park J."/>
            <person name="Park S.Y."/>
            <person name="Proctor R.H."/>
            <person name="Regev A."/>
            <person name="Ruiz-Roldan M.C."/>
            <person name="Sain D."/>
            <person name="Sakthikumar S."/>
            <person name="Sykes S."/>
            <person name="Schwartz D.C."/>
            <person name="Turgeon B.G."/>
            <person name="Wapinski I."/>
            <person name="Yoder O."/>
            <person name="Young S."/>
            <person name="Zeng Q."/>
            <person name="Zhou S."/>
            <person name="Galagan J."/>
            <person name="Cuomo C.A."/>
            <person name="Kistler H.C."/>
            <person name="Rep M."/>
        </authorList>
    </citation>
    <scope>NUCLEOTIDE SEQUENCE [LARGE SCALE GENOMIC DNA]</scope>
    <source>
        <strain evidence="1">4287</strain>
    </source>
</reference>
<dbReference type="VEuPathDB" id="FungiDB:FOXG_17823"/>